<proteinExistence type="predicted"/>
<feature type="transmembrane region" description="Helical" evidence="1">
    <location>
        <begin position="175"/>
        <end position="199"/>
    </location>
</feature>
<evidence type="ECO:0000256" key="1">
    <source>
        <dbReference type="SAM" id="Phobius"/>
    </source>
</evidence>
<gene>
    <name evidence="2" type="ORF">A3A13_02805</name>
</gene>
<evidence type="ECO:0000313" key="3">
    <source>
        <dbReference type="Proteomes" id="UP000178911"/>
    </source>
</evidence>
<keyword evidence="1" id="KW-0812">Transmembrane</keyword>
<organism evidence="2 3">
    <name type="scientific">Candidatus Yanofskybacteria bacterium RIFCSPLOWO2_01_FULL_43_22</name>
    <dbReference type="NCBI Taxonomy" id="1802695"/>
    <lineage>
        <taxon>Bacteria</taxon>
        <taxon>Candidatus Yanofskyibacteriota</taxon>
    </lineage>
</organism>
<name>A0A1F8GG12_9BACT</name>
<protein>
    <submittedName>
        <fullName evidence="2">Uncharacterized protein</fullName>
    </submittedName>
</protein>
<dbReference type="AlphaFoldDB" id="A0A1F8GG12"/>
<dbReference type="EMBL" id="MGKJ01000014">
    <property type="protein sequence ID" value="OGN23980.1"/>
    <property type="molecule type" value="Genomic_DNA"/>
</dbReference>
<evidence type="ECO:0000313" key="2">
    <source>
        <dbReference type="EMBL" id="OGN23980.1"/>
    </source>
</evidence>
<accession>A0A1F8GG12</accession>
<keyword evidence="1" id="KW-1133">Transmembrane helix</keyword>
<keyword evidence="1" id="KW-0472">Membrane</keyword>
<sequence length="223" mass="25362">MFNLVSKIFFFVSVAVFVFLLPAWADIRIEDSYVYNFHLYYDNGQLFADRDFEFKYDVIPEEFTPETFNTQFPFKGEIINLKNGVAAEFLFDPKRGNPDFLKGKISVKAPYAPDGQKAVFYDSQGKILLTVFVSESSFCNDDGTCNSDRGESEQTCPNDCRSAVPVPPPNLDKGFLSANVVILITLVIAILAAGGWYVWRRREKAKHIQENEFTDKFDQGIIN</sequence>
<reference evidence="2 3" key="1">
    <citation type="journal article" date="2016" name="Nat. Commun.">
        <title>Thousands of microbial genomes shed light on interconnected biogeochemical processes in an aquifer system.</title>
        <authorList>
            <person name="Anantharaman K."/>
            <person name="Brown C.T."/>
            <person name="Hug L.A."/>
            <person name="Sharon I."/>
            <person name="Castelle C.J."/>
            <person name="Probst A.J."/>
            <person name="Thomas B.C."/>
            <person name="Singh A."/>
            <person name="Wilkins M.J."/>
            <person name="Karaoz U."/>
            <person name="Brodie E.L."/>
            <person name="Williams K.H."/>
            <person name="Hubbard S.S."/>
            <person name="Banfield J.F."/>
        </authorList>
    </citation>
    <scope>NUCLEOTIDE SEQUENCE [LARGE SCALE GENOMIC DNA]</scope>
</reference>
<dbReference type="STRING" id="1802695.A3A13_02805"/>
<dbReference type="Proteomes" id="UP000178911">
    <property type="component" value="Unassembled WGS sequence"/>
</dbReference>
<comment type="caution">
    <text evidence="2">The sequence shown here is derived from an EMBL/GenBank/DDBJ whole genome shotgun (WGS) entry which is preliminary data.</text>
</comment>